<keyword evidence="5" id="KW-0677">Repeat</keyword>
<evidence type="ECO:0000256" key="7">
    <source>
        <dbReference type="ARBA" id="ARBA00022989"/>
    </source>
</evidence>
<evidence type="ECO:0000256" key="8">
    <source>
        <dbReference type="ARBA" id="ARBA00023128"/>
    </source>
</evidence>
<keyword evidence="9 10" id="KW-0472">Membrane</keyword>
<protein>
    <recommendedName>
        <fullName evidence="15">Mitochondrial oxaloacetate carrier protein</fullName>
    </recommendedName>
</protein>
<evidence type="ECO:0000313" key="13">
    <source>
        <dbReference type="EnsemblMetazoa" id="AALFPA23_010166.P14142"/>
    </source>
</evidence>
<keyword evidence="3 11" id="KW-0813">Transport</keyword>
<dbReference type="PROSITE" id="PS50920">
    <property type="entry name" value="SOLCAR"/>
    <property type="match status" value="3"/>
</dbReference>
<name>A0ABM1YL60_AEDAL</name>
<evidence type="ECO:0000256" key="5">
    <source>
        <dbReference type="ARBA" id="ARBA00022737"/>
    </source>
</evidence>
<dbReference type="InterPro" id="IPR018108">
    <property type="entry name" value="MCP_transmembrane"/>
</dbReference>
<dbReference type="RefSeq" id="XP_029725267.1">
    <property type="nucleotide sequence ID" value="XM_029869407.1"/>
</dbReference>
<dbReference type="PANTHER" id="PTHR45928:SF1">
    <property type="entry name" value="RE38146P"/>
    <property type="match status" value="1"/>
</dbReference>
<organism evidence="13 14">
    <name type="scientific">Aedes albopictus</name>
    <name type="common">Asian tiger mosquito</name>
    <name type="synonym">Stegomyia albopicta</name>
    <dbReference type="NCBI Taxonomy" id="7160"/>
    <lineage>
        <taxon>Eukaryota</taxon>
        <taxon>Metazoa</taxon>
        <taxon>Ecdysozoa</taxon>
        <taxon>Arthropoda</taxon>
        <taxon>Hexapoda</taxon>
        <taxon>Insecta</taxon>
        <taxon>Pterygota</taxon>
        <taxon>Neoptera</taxon>
        <taxon>Endopterygota</taxon>
        <taxon>Diptera</taxon>
        <taxon>Nematocera</taxon>
        <taxon>Culicoidea</taxon>
        <taxon>Culicidae</taxon>
        <taxon>Culicinae</taxon>
        <taxon>Aedini</taxon>
        <taxon>Aedes</taxon>
        <taxon>Stegomyia</taxon>
    </lineage>
</organism>
<dbReference type="InterPro" id="IPR051508">
    <property type="entry name" value="Mito_Carrier_Antiporter"/>
</dbReference>
<evidence type="ECO:0000256" key="6">
    <source>
        <dbReference type="ARBA" id="ARBA00022792"/>
    </source>
</evidence>
<sequence>MEFMLGGLSSCSAVLFTFPFDVLKTRQQLEHELATKGSAKHSSYSSVRQSIVTVIKTDGFRGLYKGLPAGILYQFSMNSARLGTYHIVENLGWTRSENALLTPILAVFWGGVAGLIGATASCPVFVAKTQLQAFSKGKYTAKFQHQHAGVIAALRNMYREAGVKGLYRGYTAHLTRVSLGSSVQMTSFAMAKDFFVQYEIFQKSVALHALAASSVAGVFMCLLMSPVDVVTTRMTNQGVSASGKGLLYKNIFDCFVKIYRSEGIHGMYKGMAPLYMRVVPHTVLNLTFWEFFKKLHDRYSNYRV</sequence>
<evidence type="ECO:0000256" key="11">
    <source>
        <dbReference type="RuleBase" id="RU000488"/>
    </source>
</evidence>
<dbReference type="PANTHER" id="PTHR45928">
    <property type="entry name" value="RE38146P"/>
    <property type="match status" value="1"/>
</dbReference>
<evidence type="ECO:0000256" key="12">
    <source>
        <dbReference type="SAM" id="Phobius"/>
    </source>
</evidence>
<evidence type="ECO:0000256" key="3">
    <source>
        <dbReference type="ARBA" id="ARBA00022448"/>
    </source>
</evidence>
<keyword evidence="14" id="KW-1185">Reference proteome</keyword>
<dbReference type="Pfam" id="PF00153">
    <property type="entry name" value="Mito_carr"/>
    <property type="match status" value="3"/>
</dbReference>
<comment type="subcellular location">
    <subcellularLocation>
        <location evidence="1">Mitochondrion inner membrane</location>
        <topology evidence="1">Multi-pass membrane protein</topology>
    </subcellularLocation>
</comment>
<keyword evidence="7 12" id="KW-1133">Transmembrane helix</keyword>
<feature type="repeat" description="Solcar" evidence="10">
    <location>
        <begin position="204"/>
        <end position="295"/>
    </location>
</feature>
<feature type="transmembrane region" description="Helical" evidence="12">
    <location>
        <begin position="100"/>
        <end position="126"/>
    </location>
</feature>
<evidence type="ECO:0008006" key="15">
    <source>
        <dbReference type="Google" id="ProtNLM"/>
    </source>
</evidence>
<evidence type="ECO:0000256" key="10">
    <source>
        <dbReference type="PROSITE-ProRule" id="PRU00282"/>
    </source>
</evidence>
<feature type="repeat" description="Solcar" evidence="10">
    <location>
        <begin position="1"/>
        <end position="91"/>
    </location>
</feature>
<feature type="transmembrane region" description="Helical" evidence="12">
    <location>
        <begin position="205"/>
        <end position="225"/>
    </location>
</feature>
<dbReference type="Proteomes" id="UP000069940">
    <property type="component" value="Unassembled WGS sequence"/>
</dbReference>
<keyword evidence="8" id="KW-0496">Mitochondrion</keyword>
<evidence type="ECO:0000256" key="2">
    <source>
        <dbReference type="ARBA" id="ARBA00006375"/>
    </source>
</evidence>
<dbReference type="EnsemblMetazoa" id="AALFPA23_010166.R14142">
    <property type="protein sequence ID" value="AALFPA23_010166.P14142"/>
    <property type="gene ID" value="AALFPA23_010166"/>
</dbReference>
<dbReference type="Gene3D" id="1.50.40.10">
    <property type="entry name" value="Mitochondrial carrier domain"/>
    <property type="match status" value="1"/>
</dbReference>
<dbReference type="GeneID" id="115253485"/>
<dbReference type="SUPFAM" id="SSF103506">
    <property type="entry name" value="Mitochondrial carrier"/>
    <property type="match status" value="1"/>
</dbReference>
<proteinExistence type="inferred from homology"/>
<reference evidence="14" key="1">
    <citation type="journal article" date="2015" name="Proc. Natl. Acad. Sci. U.S.A.">
        <title>Genome sequence of the Asian Tiger mosquito, Aedes albopictus, reveals insights into its biology, genetics, and evolution.</title>
        <authorList>
            <person name="Chen X.G."/>
            <person name="Jiang X."/>
            <person name="Gu J."/>
            <person name="Xu M."/>
            <person name="Wu Y."/>
            <person name="Deng Y."/>
            <person name="Zhang C."/>
            <person name="Bonizzoni M."/>
            <person name="Dermauw W."/>
            <person name="Vontas J."/>
            <person name="Armbruster P."/>
            <person name="Huang X."/>
            <person name="Yang Y."/>
            <person name="Zhang H."/>
            <person name="He W."/>
            <person name="Peng H."/>
            <person name="Liu Y."/>
            <person name="Wu K."/>
            <person name="Chen J."/>
            <person name="Lirakis M."/>
            <person name="Topalis P."/>
            <person name="Van Leeuwen T."/>
            <person name="Hall A.B."/>
            <person name="Jiang X."/>
            <person name="Thorpe C."/>
            <person name="Mueller R.L."/>
            <person name="Sun C."/>
            <person name="Waterhouse R.M."/>
            <person name="Yan G."/>
            <person name="Tu Z.J."/>
            <person name="Fang X."/>
            <person name="James A.A."/>
        </authorList>
    </citation>
    <scope>NUCLEOTIDE SEQUENCE [LARGE SCALE GENOMIC DNA]</scope>
    <source>
        <strain evidence="14">Foshan</strain>
    </source>
</reference>
<evidence type="ECO:0000313" key="14">
    <source>
        <dbReference type="Proteomes" id="UP000069940"/>
    </source>
</evidence>
<feature type="transmembrane region" description="Helical" evidence="12">
    <location>
        <begin position="274"/>
        <end position="292"/>
    </location>
</feature>
<reference evidence="13" key="2">
    <citation type="submission" date="2025-05" db="UniProtKB">
        <authorList>
            <consortium name="EnsemblMetazoa"/>
        </authorList>
    </citation>
    <scope>IDENTIFICATION</scope>
    <source>
        <strain evidence="13">Foshan</strain>
    </source>
</reference>
<keyword evidence="4 10" id="KW-0812">Transmembrane</keyword>
<comment type="similarity">
    <text evidence="2 11">Belongs to the mitochondrial carrier (TC 2.A.29) family.</text>
</comment>
<evidence type="ECO:0000256" key="4">
    <source>
        <dbReference type="ARBA" id="ARBA00022692"/>
    </source>
</evidence>
<accession>A0ABM1YL60</accession>
<evidence type="ECO:0000256" key="9">
    <source>
        <dbReference type="ARBA" id="ARBA00023136"/>
    </source>
</evidence>
<keyword evidence="6" id="KW-0999">Mitochondrion inner membrane</keyword>
<feature type="repeat" description="Solcar" evidence="10">
    <location>
        <begin position="101"/>
        <end position="194"/>
    </location>
</feature>
<evidence type="ECO:0000256" key="1">
    <source>
        <dbReference type="ARBA" id="ARBA00004448"/>
    </source>
</evidence>
<dbReference type="InterPro" id="IPR023395">
    <property type="entry name" value="MCP_dom_sf"/>
</dbReference>